<evidence type="ECO:0000259" key="9">
    <source>
        <dbReference type="PROSITE" id="PS51165"/>
    </source>
</evidence>
<evidence type="ECO:0000313" key="10">
    <source>
        <dbReference type="EMBL" id="MBU5592878.1"/>
    </source>
</evidence>
<dbReference type="GO" id="GO:0140741">
    <property type="term" value="F:tRNA-uracil-4 sulfurtransferase activity"/>
    <property type="evidence" value="ECO:0007669"/>
    <property type="project" value="UniProtKB-EC"/>
</dbReference>
<feature type="domain" description="THUMP" evidence="9">
    <location>
        <begin position="57"/>
        <end position="160"/>
    </location>
</feature>
<dbReference type="InterPro" id="IPR050102">
    <property type="entry name" value="tRNA_sulfurtransferase_ThiI"/>
</dbReference>
<evidence type="ECO:0000256" key="7">
    <source>
        <dbReference type="ARBA" id="ARBA00022884"/>
    </source>
</evidence>
<evidence type="ECO:0000256" key="5">
    <source>
        <dbReference type="ARBA" id="ARBA00022741"/>
    </source>
</evidence>
<dbReference type="CDD" id="cd01712">
    <property type="entry name" value="PPase_ThiI"/>
    <property type="match status" value="1"/>
</dbReference>
<feature type="binding site" evidence="8">
    <location>
        <position position="259"/>
    </location>
    <ligand>
        <name>ATP</name>
        <dbReference type="ChEBI" id="CHEBI:30616"/>
    </ligand>
</feature>
<dbReference type="InterPro" id="IPR004114">
    <property type="entry name" value="THUMP_dom"/>
</dbReference>
<organism evidence="10 11">
    <name type="scientific">Clostridium simiarum</name>
    <dbReference type="NCBI Taxonomy" id="2841506"/>
    <lineage>
        <taxon>Bacteria</taxon>
        <taxon>Bacillati</taxon>
        <taxon>Bacillota</taxon>
        <taxon>Clostridia</taxon>
        <taxon>Eubacteriales</taxon>
        <taxon>Clostridiaceae</taxon>
        <taxon>Clostridium</taxon>
    </lineage>
</organism>
<dbReference type="EC" id="2.8.1.4" evidence="8"/>
<evidence type="ECO:0000313" key="11">
    <source>
        <dbReference type="Proteomes" id="UP000736583"/>
    </source>
</evidence>
<comment type="function">
    <text evidence="8">Catalyzes the ATP-dependent transfer of a sulfur to tRNA to produce 4-thiouridine in position 8 of tRNAs, which functions as a near-UV photosensor. Also catalyzes the transfer of sulfur to the sulfur carrier protein ThiS, forming ThiS-thiocarboxylate. This is a step in the synthesis of thiazole, in the thiamine biosynthesis pathway. The sulfur is donated as persulfide by IscS.</text>
</comment>
<evidence type="ECO:0000256" key="8">
    <source>
        <dbReference type="HAMAP-Rule" id="MF_00021"/>
    </source>
</evidence>
<reference evidence="10 11" key="1">
    <citation type="submission" date="2021-06" db="EMBL/GenBank/DDBJ databases">
        <authorList>
            <person name="Sun Q."/>
            <person name="Li D."/>
        </authorList>
    </citation>
    <scope>NUCLEOTIDE SEQUENCE [LARGE SCALE GENOMIC DNA]</scope>
    <source>
        <strain evidence="10 11">MSJ-4</strain>
    </source>
</reference>
<evidence type="ECO:0000256" key="6">
    <source>
        <dbReference type="ARBA" id="ARBA00022840"/>
    </source>
</evidence>
<comment type="catalytic activity">
    <reaction evidence="8">
        <text>[ThiI sulfur-carrier protein]-S-sulfanyl-L-cysteine + a uridine in tRNA + 2 reduced [2Fe-2S]-[ferredoxin] + ATP + H(+) = [ThiI sulfur-carrier protein]-L-cysteine + a 4-thiouridine in tRNA + 2 oxidized [2Fe-2S]-[ferredoxin] + AMP + diphosphate</text>
        <dbReference type="Rhea" id="RHEA:24176"/>
        <dbReference type="Rhea" id="RHEA-COMP:10000"/>
        <dbReference type="Rhea" id="RHEA-COMP:10001"/>
        <dbReference type="Rhea" id="RHEA-COMP:13337"/>
        <dbReference type="Rhea" id="RHEA-COMP:13338"/>
        <dbReference type="Rhea" id="RHEA-COMP:13339"/>
        <dbReference type="Rhea" id="RHEA-COMP:13340"/>
        <dbReference type="ChEBI" id="CHEBI:15378"/>
        <dbReference type="ChEBI" id="CHEBI:29950"/>
        <dbReference type="ChEBI" id="CHEBI:30616"/>
        <dbReference type="ChEBI" id="CHEBI:33019"/>
        <dbReference type="ChEBI" id="CHEBI:33737"/>
        <dbReference type="ChEBI" id="CHEBI:33738"/>
        <dbReference type="ChEBI" id="CHEBI:61963"/>
        <dbReference type="ChEBI" id="CHEBI:65315"/>
        <dbReference type="ChEBI" id="CHEBI:136798"/>
        <dbReference type="ChEBI" id="CHEBI:456215"/>
        <dbReference type="EC" id="2.8.1.4"/>
    </reaction>
</comment>
<dbReference type="EMBL" id="JAHLQL010000005">
    <property type="protein sequence ID" value="MBU5592878.1"/>
    <property type="molecule type" value="Genomic_DNA"/>
</dbReference>
<feature type="binding site" evidence="8">
    <location>
        <position position="290"/>
    </location>
    <ligand>
        <name>ATP</name>
        <dbReference type="ChEBI" id="CHEBI:30616"/>
    </ligand>
</feature>
<dbReference type="Pfam" id="PF22025">
    <property type="entry name" value="ThiI_fer"/>
    <property type="match status" value="1"/>
</dbReference>
<sequence>MKKVILVKYASEIFLKGLNRNKFEKKLKDNIKKVLKDIDYKFIMDQNRWFIGGEDLEGIIERVKKVFGVSELCIVRMIPAEMEEIKAQCLEIMKEVSPETFKVETKRADKRFPMNSMEVSRELGSFILSNMEDIKVDVNKPQHVLQVEIRGNAYVYEKKVKAVGGMPYGMNGSTMLMLSGGIDSPVAGYLVGRRGVELNCVYYHSSPYTSERAKEKVKDLAKILSSYTGRINLYVAPFTNIQMSIIEKCREDELTIIMRRFMMRLACELAEIKGIASVTTGESVGQVASQTMEALIVSDDVSDRPVFRPLIAMDKNDIMDIAKEIGTFETSILPYEDCCTIFVPKHPKTKPRLKEIMKSEEALDIEALVKEAIDNTELIVL</sequence>
<evidence type="ECO:0000256" key="4">
    <source>
        <dbReference type="ARBA" id="ARBA00022679"/>
    </source>
</evidence>
<dbReference type="RefSeq" id="WP_216457574.1">
    <property type="nucleotide sequence ID" value="NZ_JAHLQL010000005.1"/>
</dbReference>
<comment type="pathway">
    <text evidence="8">Cofactor biosynthesis; thiamine diphosphate biosynthesis.</text>
</comment>
<dbReference type="Pfam" id="PF02568">
    <property type="entry name" value="ThiI"/>
    <property type="match status" value="1"/>
</dbReference>
<dbReference type="Proteomes" id="UP000736583">
    <property type="component" value="Unassembled WGS sequence"/>
</dbReference>
<dbReference type="PROSITE" id="PS51165">
    <property type="entry name" value="THUMP"/>
    <property type="match status" value="1"/>
</dbReference>
<dbReference type="Pfam" id="PF02926">
    <property type="entry name" value="THUMP"/>
    <property type="match status" value="1"/>
</dbReference>
<evidence type="ECO:0000256" key="1">
    <source>
        <dbReference type="ARBA" id="ARBA00004496"/>
    </source>
</evidence>
<accession>A0ABS6F3P2</accession>
<gene>
    <name evidence="8 10" type="primary">thiI</name>
    <name evidence="10" type="ORF">KQI89_14080</name>
</gene>
<feature type="binding site" evidence="8">
    <location>
        <begin position="177"/>
        <end position="178"/>
    </location>
    <ligand>
        <name>ATP</name>
        <dbReference type="ChEBI" id="CHEBI:30616"/>
    </ligand>
</feature>
<proteinExistence type="inferred from homology"/>
<evidence type="ECO:0000256" key="2">
    <source>
        <dbReference type="ARBA" id="ARBA00022490"/>
    </source>
</evidence>
<dbReference type="CDD" id="cd11716">
    <property type="entry name" value="THUMP_ThiI"/>
    <property type="match status" value="1"/>
</dbReference>
<dbReference type="SMART" id="SM00981">
    <property type="entry name" value="THUMP"/>
    <property type="match status" value="1"/>
</dbReference>
<keyword evidence="4 8" id="KW-0808">Transferase</keyword>
<keyword evidence="2 8" id="KW-0963">Cytoplasm</keyword>
<keyword evidence="7 8" id="KW-0694">RNA-binding</keyword>
<keyword evidence="8" id="KW-0784">Thiamine biosynthesis</keyword>
<comment type="similarity">
    <text evidence="8">Belongs to the ThiI family.</text>
</comment>
<feature type="binding site" evidence="8">
    <location>
        <begin position="202"/>
        <end position="203"/>
    </location>
    <ligand>
        <name>ATP</name>
        <dbReference type="ChEBI" id="CHEBI:30616"/>
    </ligand>
</feature>
<feature type="binding site" evidence="8">
    <location>
        <position position="281"/>
    </location>
    <ligand>
        <name>ATP</name>
        <dbReference type="ChEBI" id="CHEBI:30616"/>
    </ligand>
</feature>
<dbReference type="InterPro" id="IPR020536">
    <property type="entry name" value="ThiI_AANH"/>
</dbReference>
<dbReference type="PANTHER" id="PTHR43209">
    <property type="entry name" value="TRNA SULFURTRANSFERASE"/>
    <property type="match status" value="1"/>
</dbReference>
<protein>
    <recommendedName>
        <fullName evidence="8">Probable tRNA sulfurtransferase</fullName>
        <ecNumber evidence="8">2.8.1.4</ecNumber>
    </recommendedName>
    <alternativeName>
        <fullName evidence="8">Sulfur carrier protein ThiS sulfurtransferase</fullName>
    </alternativeName>
    <alternativeName>
        <fullName evidence="8">Thiamine biosynthesis protein ThiI</fullName>
    </alternativeName>
    <alternativeName>
        <fullName evidence="8">tRNA 4-thiouridine synthase</fullName>
    </alternativeName>
</protein>
<dbReference type="NCBIfam" id="TIGR00342">
    <property type="entry name" value="tRNA uracil 4-sulfurtransferase ThiI"/>
    <property type="match status" value="1"/>
</dbReference>
<keyword evidence="11" id="KW-1185">Reference proteome</keyword>
<keyword evidence="5 8" id="KW-0547">Nucleotide-binding</keyword>
<comment type="catalytic activity">
    <reaction evidence="8">
        <text>[ThiS sulfur-carrier protein]-C-terminal Gly-Gly-AMP + S-sulfanyl-L-cysteinyl-[cysteine desulfurase] + AH2 = [ThiS sulfur-carrier protein]-C-terminal-Gly-aminoethanethioate + L-cysteinyl-[cysteine desulfurase] + A + AMP + 2 H(+)</text>
        <dbReference type="Rhea" id="RHEA:43340"/>
        <dbReference type="Rhea" id="RHEA-COMP:12157"/>
        <dbReference type="Rhea" id="RHEA-COMP:12158"/>
        <dbReference type="Rhea" id="RHEA-COMP:12910"/>
        <dbReference type="Rhea" id="RHEA-COMP:19908"/>
        <dbReference type="ChEBI" id="CHEBI:13193"/>
        <dbReference type="ChEBI" id="CHEBI:15378"/>
        <dbReference type="ChEBI" id="CHEBI:17499"/>
        <dbReference type="ChEBI" id="CHEBI:29950"/>
        <dbReference type="ChEBI" id="CHEBI:61963"/>
        <dbReference type="ChEBI" id="CHEBI:90618"/>
        <dbReference type="ChEBI" id="CHEBI:232372"/>
        <dbReference type="ChEBI" id="CHEBI:456215"/>
    </reaction>
</comment>
<comment type="subcellular location">
    <subcellularLocation>
        <location evidence="1 8">Cytoplasm</location>
    </subcellularLocation>
</comment>
<dbReference type="PANTHER" id="PTHR43209:SF1">
    <property type="entry name" value="TRNA SULFURTRANSFERASE"/>
    <property type="match status" value="1"/>
</dbReference>
<keyword evidence="3 8" id="KW-0820">tRNA-binding</keyword>
<dbReference type="InterPro" id="IPR003720">
    <property type="entry name" value="tRNA_STrfase"/>
</dbReference>
<keyword evidence="6 8" id="KW-0067">ATP-binding</keyword>
<evidence type="ECO:0000256" key="3">
    <source>
        <dbReference type="ARBA" id="ARBA00022555"/>
    </source>
</evidence>
<comment type="caution">
    <text evidence="10">The sequence shown here is derived from an EMBL/GenBank/DDBJ whole genome shotgun (WGS) entry which is preliminary data.</text>
</comment>
<dbReference type="InterPro" id="IPR054173">
    <property type="entry name" value="ThiI_fer"/>
</dbReference>
<dbReference type="InterPro" id="IPR049962">
    <property type="entry name" value="THUMP_ThiI"/>
</dbReference>
<dbReference type="InterPro" id="IPR049961">
    <property type="entry name" value="ThiI_N"/>
</dbReference>
<dbReference type="HAMAP" id="MF_00021">
    <property type="entry name" value="ThiI"/>
    <property type="match status" value="1"/>
</dbReference>
<name>A0ABS6F3P2_9CLOT</name>